<keyword evidence="7 10" id="KW-0119">Carbohydrate metabolism</keyword>
<dbReference type="GO" id="GO:0004134">
    <property type="term" value="F:4-alpha-glucanotransferase activity"/>
    <property type="evidence" value="ECO:0007669"/>
    <property type="project" value="UniProtKB-EC"/>
</dbReference>
<keyword evidence="6 10" id="KW-0808">Transferase</keyword>
<dbReference type="GO" id="GO:0005975">
    <property type="term" value="P:carbohydrate metabolic process"/>
    <property type="evidence" value="ECO:0007669"/>
    <property type="project" value="InterPro"/>
</dbReference>
<dbReference type="Pfam" id="PF21226">
    <property type="entry name" value="MalQ_N"/>
    <property type="match status" value="1"/>
</dbReference>
<evidence type="ECO:0000256" key="9">
    <source>
        <dbReference type="ARBA" id="ARBA00031501"/>
    </source>
</evidence>
<name>A0AA86T3C4_9BACT</name>
<evidence type="ECO:0000256" key="3">
    <source>
        <dbReference type="ARBA" id="ARBA00012560"/>
    </source>
</evidence>
<evidence type="ECO:0000256" key="11">
    <source>
        <dbReference type="SAM" id="MobiDB-lite"/>
    </source>
</evidence>
<protein>
    <recommendedName>
        <fullName evidence="4 10">4-alpha-glucanotransferase</fullName>
        <ecNumber evidence="3 10">2.4.1.25</ecNumber>
    </recommendedName>
    <alternativeName>
        <fullName evidence="8 10">Amylomaltase</fullName>
    </alternativeName>
    <alternativeName>
        <fullName evidence="9 10">Disproportionating enzyme</fullName>
    </alternativeName>
</protein>
<evidence type="ECO:0000256" key="2">
    <source>
        <dbReference type="ARBA" id="ARBA00005684"/>
    </source>
</evidence>
<evidence type="ECO:0000256" key="1">
    <source>
        <dbReference type="ARBA" id="ARBA00000439"/>
    </source>
</evidence>
<feature type="compositionally biased region" description="Basic and acidic residues" evidence="11">
    <location>
        <begin position="743"/>
        <end position="754"/>
    </location>
</feature>
<dbReference type="SUPFAM" id="SSF51445">
    <property type="entry name" value="(Trans)glycosidases"/>
    <property type="match status" value="1"/>
</dbReference>
<reference evidence="13" key="1">
    <citation type="submission" date="2022-10" db="EMBL/GenBank/DDBJ databases">
        <authorList>
            <person name="Koch H."/>
        </authorList>
    </citation>
    <scope>NUCLEOTIDE SEQUENCE</scope>
    <source>
        <strain evidence="13">DNF</strain>
    </source>
</reference>
<dbReference type="PANTHER" id="PTHR32438">
    <property type="entry name" value="4-ALPHA-GLUCANOTRANSFERASE DPE1, CHLOROPLASTIC/AMYLOPLASTIC"/>
    <property type="match status" value="1"/>
</dbReference>
<dbReference type="InterPro" id="IPR048458">
    <property type="entry name" value="MalQ_N"/>
</dbReference>
<evidence type="ECO:0000256" key="5">
    <source>
        <dbReference type="ARBA" id="ARBA00022676"/>
    </source>
</evidence>
<dbReference type="RefSeq" id="WP_289268128.1">
    <property type="nucleotide sequence ID" value="NZ_OX365700.1"/>
</dbReference>
<feature type="domain" description="MalQ N-terminal beta-sandwich" evidence="12">
    <location>
        <begin position="72"/>
        <end position="175"/>
    </location>
</feature>
<accession>A0AA86T3C4</accession>
<evidence type="ECO:0000256" key="4">
    <source>
        <dbReference type="ARBA" id="ARBA00020295"/>
    </source>
</evidence>
<evidence type="ECO:0000256" key="8">
    <source>
        <dbReference type="ARBA" id="ARBA00031423"/>
    </source>
</evidence>
<comment type="similarity">
    <text evidence="2 10">Belongs to the disproportionating enzyme family.</text>
</comment>
<keyword evidence="5 10" id="KW-0328">Glycosyltransferase</keyword>
<dbReference type="EMBL" id="OX365700">
    <property type="protein sequence ID" value="CAI4031180.1"/>
    <property type="molecule type" value="Genomic_DNA"/>
</dbReference>
<proteinExistence type="inferred from homology"/>
<evidence type="ECO:0000256" key="6">
    <source>
        <dbReference type="ARBA" id="ARBA00022679"/>
    </source>
</evidence>
<evidence type="ECO:0000313" key="13">
    <source>
        <dbReference type="EMBL" id="CAI4031180.1"/>
    </source>
</evidence>
<evidence type="ECO:0000313" key="14">
    <source>
        <dbReference type="Proteomes" id="UP001179121"/>
    </source>
</evidence>
<comment type="catalytic activity">
    <reaction evidence="1 10">
        <text>Transfers a segment of a (1-&gt;4)-alpha-D-glucan to a new position in an acceptor, which may be glucose or a (1-&gt;4)-alpha-D-glucan.</text>
        <dbReference type="EC" id="2.4.1.25"/>
    </reaction>
</comment>
<organism evidence="13 14">
    <name type="scientific">Nitrospira tepida</name>
    <dbReference type="NCBI Taxonomy" id="2973512"/>
    <lineage>
        <taxon>Bacteria</taxon>
        <taxon>Pseudomonadati</taxon>
        <taxon>Nitrospirota</taxon>
        <taxon>Nitrospiria</taxon>
        <taxon>Nitrospirales</taxon>
        <taxon>Nitrospiraceae</taxon>
        <taxon>Nitrospira</taxon>
    </lineage>
</organism>
<dbReference type="PANTHER" id="PTHR32438:SF5">
    <property type="entry name" value="4-ALPHA-GLUCANOTRANSFERASE DPE1, CHLOROPLASTIC_AMYLOPLASTIC"/>
    <property type="match status" value="1"/>
</dbReference>
<sequence>MTDHHEPDCLTELLGHYGIADHYYDVWGQHHVVSEETKRAVLEAMGVPAGSPEHLTRSWEAVRFRPWRRICDPVVIVQAGQPSVTCAVRVPSEEGLDGEWTLAWSLRDEAGRTVADDRAGPGLAPVDTQSIEGTRHIQFQLDIPLAVPLGYHDLSVVATVGSRSIQGHTLLIVTPSGCYTSGAFQDGGRVWGLWTQLYALRSQRNWGFGDFTDFEALVRWAAADLGAEAIGVNPLHALKNRRPHHISPYSPNSRVYLNELYVDVERVPEFASSPGAQRLVASDELRSRIEACRKSDWVDYEGVQAAKWAVFEQLFHTFDATHFLETEGARRACTGRGEAFERYCREQGESLERYATYAALSEHFQRLSPPIWVWRKWPAEYQHPDNDAVRAFAERHRDRIRLHQYMQWVAEEQLAEVSRVAADLGMPVGLYHDLALGNDPSGAEGWLLQDVLAMEADCGCPPDAFAMQGQNWGFPPFNPVALREQAYRPFIRLVRQNLSRGGALRIDHVMGLFRLFWIPRGRPASAGTYVHYPFDDLLGILALESVRAKTVVVGEDLGTVPDWVREKLEAVNILSYRVFYFEREADGSWKQPSDYPVRSLAVTTTHDLPTWLGFWTGEDLETRAKLGLFPTEEARRQAWEERERDKTKILEALARASTLSESPDRVEASRAVQAERLLEPVHRFLARSSSCLALASLDDWLREVSQVNLPGTVDQYPNWSRKLSVPLEAMKGERLVRRLAQVMREERPPRRPDDAEPGIGTDPPSRPTTP</sequence>
<gene>
    <name evidence="13" type="ORF">DNFV4_01608</name>
</gene>
<evidence type="ECO:0000256" key="7">
    <source>
        <dbReference type="ARBA" id="ARBA00023277"/>
    </source>
</evidence>
<dbReference type="NCBIfam" id="TIGR00217">
    <property type="entry name" value="malQ"/>
    <property type="match status" value="1"/>
</dbReference>
<dbReference type="Proteomes" id="UP001179121">
    <property type="component" value="Chromosome"/>
</dbReference>
<evidence type="ECO:0000256" key="10">
    <source>
        <dbReference type="RuleBase" id="RU361207"/>
    </source>
</evidence>
<dbReference type="EC" id="2.4.1.25" evidence="3 10"/>
<dbReference type="Pfam" id="PF02446">
    <property type="entry name" value="Glyco_hydro_77"/>
    <property type="match status" value="1"/>
</dbReference>
<dbReference type="InterPro" id="IPR017853">
    <property type="entry name" value="GH"/>
</dbReference>
<keyword evidence="14" id="KW-1185">Reference proteome</keyword>
<feature type="region of interest" description="Disordered" evidence="11">
    <location>
        <begin position="741"/>
        <end position="770"/>
    </location>
</feature>
<evidence type="ECO:0000259" key="12">
    <source>
        <dbReference type="Pfam" id="PF21226"/>
    </source>
</evidence>
<dbReference type="Gene3D" id="3.20.20.80">
    <property type="entry name" value="Glycosidases"/>
    <property type="match status" value="1"/>
</dbReference>
<dbReference type="InterPro" id="IPR003385">
    <property type="entry name" value="Glyco_hydro_77"/>
</dbReference>
<dbReference type="KEGG" id="nti:DNFV4_01608"/>
<dbReference type="AlphaFoldDB" id="A0AA86T3C4"/>